<gene>
    <name evidence="2" type="ORF">OG308_30770</name>
</gene>
<dbReference type="EMBL" id="CP109527">
    <property type="protein sequence ID" value="WTY35601.1"/>
    <property type="molecule type" value="Genomic_DNA"/>
</dbReference>
<proteinExistence type="predicted"/>
<name>A0ABZ1N6K3_9NOCA</name>
<dbReference type="RefSeq" id="WP_405147893.1">
    <property type="nucleotide sequence ID" value="NZ_CP109527.1"/>
</dbReference>
<evidence type="ECO:0000256" key="1">
    <source>
        <dbReference type="SAM" id="MobiDB-lite"/>
    </source>
</evidence>
<feature type="region of interest" description="Disordered" evidence="1">
    <location>
        <begin position="44"/>
        <end position="63"/>
    </location>
</feature>
<protein>
    <submittedName>
        <fullName evidence="2">Uncharacterized protein</fullName>
    </submittedName>
</protein>
<feature type="compositionally biased region" description="Basic and acidic residues" evidence="1">
    <location>
        <begin position="47"/>
        <end position="56"/>
    </location>
</feature>
<sequence length="63" mass="6750">MVDPILCDVAPKNPVVRTPEQARAEFGVPTPAEQYAAIRAARGAAELPDHADRDGAEPLLSFH</sequence>
<keyword evidence="3" id="KW-1185">Reference proteome</keyword>
<organism evidence="2 3">
    <name type="scientific">Nocardia salmonicida</name>
    <dbReference type="NCBI Taxonomy" id="53431"/>
    <lineage>
        <taxon>Bacteria</taxon>
        <taxon>Bacillati</taxon>
        <taxon>Actinomycetota</taxon>
        <taxon>Actinomycetes</taxon>
        <taxon>Mycobacteriales</taxon>
        <taxon>Nocardiaceae</taxon>
        <taxon>Nocardia</taxon>
    </lineage>
</organism>
<evidence type="ECO:0000313" key="2">
    <source>
        <dbReference type="EMBL" id="WTY35601.1"/>
    </source>
</evidence>
<reference evidence="2 3" key="1">
    <citation type="submission" date="2022-10" db="EMBL/GenBank/DDBJ databases">
        <title>The complete genomes of actinobacterial strains from the NBC collection.</title>
        <authorList>
            <person name="Joergensen T.S."/>
            <person name="Alvarez Arevalo M."/>
            <person name="Sterndorff E.B."/>
            <person name="Faurdal D."/>
            <person name="Vuksanovic O."/>
            <person name="Mourched A.-S."/>
            <person name="Charusanti P."/>
            <person name="Shaw S."/>
            <person name="Blin K."/>
            <person name="Weber T."/>
        </authorList>
    </citation>
    <scope>NUCLEOTIDE SEQUENCE [LARGE SCALE GENOMIC DNA]</scope>
    <source>
        <strain evidence="2 3">NBC_01413</strain>
    </source>
</reference>
<dbReference type="Proteomes" id="UP001621418">
    <property type="component" value="Chromosome"/>
</dbReference>
<evidence type="ECO:0000313" key="3">
    <source>
        <dbReference type="Proteomes" id="UP001621418"/>
    </source>
</evidence>
<accession>A0ABZ1N6K3</accession>